<dbReference type="InterPro" id="IPR029058">
    <property type="entry name" value="AB_hydrolase_fold"/>
</dbReference>
<evidence type="ECO:0000313" key="2">
    <source>
        <dbReference type="Proteomes" id="UP001500456"/>
    </source>
</evidence>
<dbReference type="Gene3D" id="3.40.50.1820">
    <property type="entry name" value="alpha/beta hydrolase"/>
    <property type="match status" value="1"/>
</dbReference>
<gene>
    <name evidence="1" type="ORF">GCM10022232_14280</name>
</gene>
<comment type="caution">
    <text evidence="1">The sequence shown here is derived from an EMBL/GenBank/DDBJ whole genome shotgun (WGS) entry which is preliminary data.</text>
</comment>
<dbReference type="RefSeq" id="WP_345561854.1">
    <property type="nucleotide sequence ID" value="NZ_BAAAZX010000003.1"/>
</dbReference>
<keyword evidence="2" id="KW-1185">Reference proteome</keyword>
<evidence type="ECO:0000313" key="1">
    <source>
        <dbReference type="EMBL" id="GAA3983012.1"/>
    </source>
</evidence>
<protein>
    <submittedName>
        <fullName evidence="1">Uncharacterized protein</fullName>
    </submittedName>
</protein>
<reference evidence="2" key="1">
    <citation type="journal article" date="2019" name="Int. J. Syst. Evol. Microbiol.">
        <title>The Global Catalogue of Microorganisms (GCM) 10K type strain sequencing project: providing services to taxonomists for standard genome sequencing and annotation.</title>
        <authorList>
            <consortium name="The Broad Institute Genomics Platform"/>
            <consortium name="The Broad Institute Genome Sequencing Center for Infectious Disease"/>
            <person name="Wu L."/>
            <person name="Ma J."/>
        </authorList>
    </citation>
    <scope>NUCLEOTIDE SEQUENCE [LARGE SCALE GENOMIC DNA]</scope>
    <source>
        <strain evidence="2">JCM 16924</strain>
    </source>
</reference>
<sequence length="144" mass="15556">MPRRPSGEEPHPIEYPDLFAASYIVAGQWDLTKVEPLADDKLWIVVAQGDDSACPGENKITAALEKEGAEVSRAVWDGGATAAQFATDVAAMAAKGTSINYAALKKGTVVPAGETDNSISNHLSTWTIAYNIEGIREWIFQQHR</sequence>
<name>A0ABP7QI98_9ACTN</name>
<dbReference type="Proteomes" id="UP001500456">
    <property type="component" value="Unassembled WGS sequence"/>
</dbReference>
<accession>A0ABP7QI98</accession>
<organism evidence="1 2">
    <name type="scientific">Streptomyces plumbiresistens</name>
    <dbReference type="NCBI Taxonomy" id="511811"/>
    <lineage>
        <taxon>Bacteria</taxon>
        <taxon>Bacillati</taxon>
        <taxon>Actinomycetota</taxon>
        <taxon>Actinomycetes</taxon>
        <taxon>Kitasatosporales</taxon>
        <taxon>Streptomycetaceae</taxon>
        <taxon>Streptomyces</taxon>
    </lineage>
</organism>
<dbReference type="EMBL" id="BAAAZX010000003">
    <property type="protein sequence ID" value="GAA3983012.1"/>
    <property type="molecule type" value="Genomic_DNA"/>
</dbReference>
<proteinExistence type="predicted"/>